<accession>A0AA38PGV0</accession>
<protein>
    <submittedName>
        <fullName evidence="1">Uncharacterized protein</fullName>
    </submittedName>
</protein>
<comment type="caution">
    <text evidence="1">The sequence shown here is derived from an EMBL/GenBank/DDBJ whole genome shotgun (WGS) entry which is preliminary data.</text>
</comment>
<sequence length="253" mass="28105">MPSGSVNQNGFKLCSPTTMTGTTTDWFSASEAVGDAGLEAASVTGILALDPAISRSLLVDRGRGCHDRSLRGLDGQQEVALKHSTDHSSIFIPRAGWVSIVVAFNQSYWRNQNNNTGHVKLSLERSSAYLDYWEMYMATIDELPRFFELPPPSEWGTIRSTQLITHSKIWVNTQQTAVDLNVKHLMAQNLLLSVRQYPLRFFAFDAEDGGTGLHTEVWLVGERPGGAGKLLDSNKRPYKCMAMQLAQKSRWGN</sequence>
<name>A0AA38PGV0_9AGAR</name>
<dbReference type="EMBL" id="MU806006">
    <property type="protein sequence ID" value="KAJ3842428.1"/>
    <property type="molecule type" value="Genomic_DNA"/>
</dbReference>
<evidence type="ECO:0000313" key="1">
    <source>
        <dbReference type="EMBL" id="KAJ3842428.1"/>
    </source>
</evidence>
<gene>
    <name evidence="1" type="ORF">F5878DRAFT_638869</name>
</gene>
<evidence type="ECO:0000313" key="2">
    <source>
        <dbReference type="Proteomes" id="UP001163846"/>
    </source>
</evidence>
<dbReference type="Proteomes" id="UP001163846">
    <property type="component" value="Unassembled WGS sequence"/>
</dbReference>
<organism evidence="1 2">
    <name type="scientific">Lentinula raphanica</name>
    <dbReference type="NCBI Taxonomy" id="153919"/>
    <lineage>
        <taxon>Eukaryota</taxon>
        <taxon>Fungi</taxon>
        <taxon>Dikarya</taxon>
        <taxon>Basidiomycota</taxon>
        <taxon>Agaricomycotina</taxon>
        <taxon>Agaricomycetes</taxon>
        <taxon>Agaricomycetidae</taxon>
        <taxon>Agaricales</taxon>
        <taxon>Marasmiineae</taxon>
        <taxon>Omphalotaceae</taxon>
        <taxon>Lentinula</taxon>
    </lineage>
</organism>
<keyword evidence="2" id="KW-1185">Reference proteome</keyword>
<reference evidence="1" key="1">
    <citation type="submission" date="2022-08" db="EMBL/GenBank/DDBJ databases">
        <authorList>
            <consortium name="DOE Joint Genome Institute"/>
            <person name="Min B."/>
            <person name="Riley R."/>
            <person name="Sierra-Patev S."/>
            <person name="Naranjo-Ortiz M."/>
            <person name="Looney B."/>
            <person name="Konkel Z."/>
            <person name="Slot J.C."/>
            <person name="Sakamoto Y."/>
            <person name="Steenwyk J.L."/>
            <person name="Rokas A."/>
            <person name="Carro J."/>
            <person name="Camarero S."/>
            <person name="Ferreira P."/>
            <person name="Molpeceres G."/>
            <person name="Ruiz-Duenas F.J."/>
            <person name="Serrano A."/>
            <person name="Henrissat B."/>
            <person name="Drula E."/>
            <person name="Hughes K.W."/>
            <person name="Mata J.L."/>
            <person name="Ishikawa N.K."/>
            <person name="Vargas-Isla R."/>
            <person name="Ushijima S."/>
            <person name="Smith C.A."/>
            <person name="Ahrendt S."/>
            <person name="Andreopoulos W."/>
            <person name="He G."/>
            <person name="Labutti K."/>
            <person name="Lipzen A."/>
            <person name="Ng V."/>
            <person name="Sandor L."/>
            <person name="Barry K."/>
            <person name="Martinez A.T."/>
            <person name="Xiao Y."/>
            <person name="Gibbons J.G."/>
            <person name="Terashima K."/>
            <person name="Hibbett D.S."/>
            <person name="Grigoriev I.V."/>
        </authorList>
    </citation>
    <scope>NUCLEOTIDE SEQUENCE</scope>
    <source>
        <strain evidence="1">TFB9207</strain>
    </source>
</reference>
<dbReference type="AlphaFoldDB" id="A0AA38PGV0"/>
<proteinExistence type="predicted"/>